<feature type="signal peptide" evidence="1">
    <location>
        <begin position="1"/>
        <end position="20"/>
    </location>
</feature>
<name>A0A1M6I2F7_9RHOB</name>
<keyword evidence="1" id="KW-0732">Signal</keyword>
<sequence length="186" mass="18860">MIRPAVLAVSLALLPGLARAQILESGDWDIVTDGARGTIRTMGDHASIRIGAPGCSGGFTGILERSGDTATLTGEGCTLDLARSADGRITISEGPGCTMWHGASCAFSGSVVGPALAVDIDAIDAAFARLGGAAAMQLQEALRDAGTYDGAIDGQTGPGTRGAIIERARRMAAEGDDVRLDDADFA</sequence>
<gene>
    <name evidence="2" type="ORF">SAMN05444417_3486</name>
</gene>
<dbReference type="STRING" id="1447782.SAMN05444417_3486"/>
<dbReference type="RefSeq" id="WP_073334335.1">
    <property type="nucleotide sequence ID" value="NZ_FQYO01000009.1"/>
</dbReference>
<feature type="chain" id="PRO_5009918280" description="Peptidoglycan binding domain-containing protein" evidence="1">
    <location>
        <begin position="21"/>
        <end position="186"/>
    </location>
</feature>
<evidence type="ECO:0000313" key="2">
    <source>
        <dbReference type="EMBL" id="SHJ28647.1"/>
    </source>
</evidence>
<dbReference type="Proteomes" id="UP000184292">
    <property type="component" value="Unassembled WGS sequence"/>
</dbReference>
<dbReference type="EMBL" id="FQYO01000009">
    <property type="protein sequence ID" value="SHJ28647.1"/>
    <property type="molecule type" value="Genomic_DNA"/>
</dbReference>
<protein>
    <recommendedName>
        <fullName evidence="4">Peptidoglycan binding domain-containing protein</fullName>
    </recommendedName>
</protein>
<dbReference type="OrthoDB" id="7876831at2"/>
<evidence type="ECO:0000313" key="3">
    <source>
        <dbReference type="Proteomes" id="UP000184292"/>
    </source>
</evidence>
<organism evidence="2 3">
    <name type="scientific">Wenxinia saemankumensis</name>
    <dbReference type="NCBI Taxonomy" id="1447782"/>
    <lineage>
        <taxon>Bacteria</taxon>
        <taxon>Pseudomonadati</taxon>
        <taxon>Pseudomonadota</taxon>
        <taxon>Alphaproteobacteria</taxon>
        <taxon>Rhodobacterales</taxon>
        <taxon>Roseobacteraceae</taxon>
        <taxon>Wenxinia</taxon>
    </lineage>
</organism>
<reference evidence="2 3" key="1">
    <citation type="submission" date="2016-11" db="EMBL/GenBank/DDBJ databases">
        <authorList>
            <person name="Jaros S."/>
            <person name="Januszkiewicz K."/>
            <person name="Wedrychowicz H."/>
        </authorList>
    </citation>
    <scope>NUCLEOTIDE SEQUENCE [LARGE SCALE GENOMIC DNA]</scope>
    <source>
        <strain evidence="2 3">DSM 100565</strain>
    </source>
</reference>
<proteinExistence type="predicted"/>
<evidence type="ECO:0008006" key="4">
    <source>
        <dbReference type="Google" id="ProtNLM"/>
    </source>
</evidence>
<dbReference type="AlphaFoldDB" id="A0A1M6I2F7"/>
<keyword evidence="3" id="KW-1185">Reference proteome</keyword>
<accession>A0A1M6I2F7</accession>
<evidence type="ECO:0000256" key="1">
    <source>
        <dbReference type="SAM" id="SignalP"/>
    </source>
</evidence>